<dbReference type="SUPFAM" id="SSF53335">
    <property type="entry name" value="S-adenosyl-L-methionine-dependent methyltransferases"/>
    <property type="match status" value="1"/>
</dbReference>
<dbReference type="GeneID" id="30991723"/>
<reference evidence="18 19" key="1">
    <citation type="journal article" date="2016" name="Proc. Natl. Acad. Sci. U.S.A.">
        <title>Comparative genomics of biotechnologically important yeasts.</title>
        <authorList>
            <person name="Riley R."/>
            <person name="Haridas S."/>
            <person name="Wolfe K.H."/>
            <person name="Lopes M.R."/>
            <person name="Hittinger C.T."/>
            <person name="Goeker M."/>
            <person name="Salamov A.A."/>
            <person name="Wisecaver J.H."/>
            <person name="Long T.M."/>
            <person name="Calvey C.H."/>
            <person name="Aerts A.L."/>
            <person name="Barry K.W."/>
            <person name="Choi C."/>
            <person name="Clum A."/>
            <person name="Coughlan A.Y."/>
            <person name="Deshpande S."/>
            <person name="Douglass A.P."/>
            <person name="Hanson S.J."/>
            <person name="Klenk H.-P."/>
            <person name="LaButti K.M."/>
            <person name="Lapidus A."/>
            <person name="Lindquist E.A."/>
            <person name="Lipzen A.M."/>
            <person name="Meier-Kolthoff J.P."/>
            <person name="Ohm R.A."/>
            <person name="Otillar R.P."/>
            <person name="Pangilinan J.L."/>
            <person name="Peng Y."/>
            <person name="Rokas A."/>
            <person name="Rosa C.A."/>
            <person name="Scheuner C."/>
            <person name="Sibirny A.A."/>
            <person name="Slot J.C."/>
            <person name="Stielow J.B."/>
            <person name="Sun H."/>
            <person name="Kurtzman C.P."/>
            <person name="Blackwell M."/>
            <person name="Grigoriev I.V."/>
            <person name="Jeffries T.W."/>
        </authorList>
    </citation>
    <scope>NUCLEOTIDE SEQUENCE [LARGE SCALE GENOMIC DNA]</scope>
    <source>
        <strain evidence="19">ATCC 18201 / CBS 1600 / BCRC 20928 / JCM 3617 / NBRC 0987 / NRRL Y-1542</strain>
    </source>
</reference>
<evidence type="ECO:0000256" key="16">
    <source>
        <dbReference type="SAM" id="MobiDB-lite"/>
    </source>
</evidence>
<dbReference type="PROSITE" id="PS01230">
    <property type="entry name" value="TRMA_1"/>
    <property type="match status" value="1"/>
</dbReference>
<comment type="catalytic activity">
    <reaction evidence="11">
        <text>uridine(54) in tRNA + S-adenosyl-L-methionine = 5-methyluridine(54) in tRNA + S-adenosyl-L-homocysteine + H(+)</text>
        <dbReference type="Rhea" id="RHEA:42712"/>
        <dbReference type="Rhea" id="RHEA-COMP:10167"/>
        <dbReference type="Rhea" id="RHEA-COMP:10193"/>
        <dbReference type="ChEBI" id="CHEBI:15378"/>
        <dbReference type="ChEBI" id="CHEBI:57856"/>
        <dbReference type="ChEBI" id="CHEBI:59789"/>
        <dbReference type="ChEBI" id="CHEBI:65315"/>
        <dbReference type="ChEBI" id="CHEBI:74447"/>
        <dbReference type="EC" id="2.1.1.35"/>
    </reaction>
</comment>
<keyword evidence="7" id="KW-0677">Repeat</keyword>
<evidence type="ECO:0000256" key="10">
    <source>
        <dbReference type="ARBA" id="ARBA00033763"/>
    </source>
</evidence>
<dbReference type="InterPro" id="IPR025795">
    <property type="entry name" value="tRNA_(uracil-5-)_MeTrfase"/>
</dbReference>
<keyword evidence="5 14" id="KW-0949">S-adenosyl-L-methionine</keyword>
<keyword evidence="6" id="KW-0819">tRNA processing</keyword>
<dbReference type="Gene3D" id="1.25.40.10">
    <property type="entry name" value="Tetratricopeptide repeat domain"/>
    <property type="match status" value="2"/>
</dbReference>
<dbReference type="NCBIfam" id="TIGR00479">
    <property type="entry name" value="rumA"/>
    <property type="match status" value="1"/>
</dbReference>
<keyword evidence="8" id="KW-0508">mRNA splicing</keyword>
<dbReference type="GO" id="GO:0032991">
    <property type="term" value="C:protein-containing complex"/>
    <property type="evidence" value="ECO:0007669"/>
    <property type="project" value="UniProtKB-ARBA"/>
</dbReference>
<comment type="subcellular location">
    <subcellularLocation>
        <location evidence="1">Nucleus</location>
    </subcellularLocation>
</comment>
<feature type="binding site" evidence="14">
    <location>
        <position position="1079"/>
    </location>
    <ligand>
        <name>S-adenosyl-L-methionine</name>
        <dbReference type="ChEBI" id="CHEBI:59789"/>
    </ligand>
</feature>
<keyword evidence="9" id="KW-0539">Nucleus</keyword>
<keyword evidence="2 14" id="KW-0489">Methyltransferase</keyword>
<dbReference type="Proteomes" id="UP000094389">
    <property type="component" value="Unassembled WGS sequence"/>
</dbReference>
<feature type="region of interest" description="Disordered" evidence="16">
    <location>
        <begin position="600"/>
        <end position="647"/>
    </location>
</feature>
<dbReference type="GO" id="GO:0009451">
    <property type="term" value="P:RNA modification"/>
    <property type="evidence" value="ECO:0007669"/>
    <property type="project" value="UniProtKB-ARBA"/>
</dbReference>
<dbReference type="PROSITE" id="PS01231">
    <property type="entry name" value="TRMA_2"/>
    <property type="match status" value="1"/>
</dbReference>
<dbReference type="InterPro" id="IPR030391">
    <property type="entry name" value="MeTrfase_TrmA_CS"/>
</dbReference>
<dbReference type="Pfam" id="PF23241">
    <property type="entry name" value="HAT_PRP39_C"/>
    <property type="match status" value="1"/>
</dbReference>
<name>A0A1E4S5Q1_CYBJN</name>
<feature type="binding site" evidence="14">
    <location>
        <position position="978"/>
    </location>
    <ligand>
        <name>S-adenosyl-L-methionine</name>
        <dbReference type="ChEBI" id="CHEBI:59789"/>
    </ligand>
</feature>
<evidence type="ECO:0000256" key="7">
    <source>
        <dbReference type="ARBA" id="ARBA00022737"/>
    </source>
</evidence>
<evidence type="ECO:0000256" key="12">
    <source>
        <dbReference type="ARBA" id="ARBA00054700"/>
    </source>
</evidence>
<evidence type="ECO:0000256" key="8">
    <source>
        <dbReference type="ARBA" id="ARBA00023187"/>
    </source>
</evidence>
<dbReference type="STRING" id="983966.A0A1E4S5Q1"/>
<dbReference type="InterPro" id="IPR030390">
    <property type="entry name" value="MeTrfase_TrmA_AS"/>
</dbReference>
<evidence type="ECO:0000256" key="11">
    <source>
        <dbReference type="ARBA" id="ARBA00052788"/>
    </source>
</evidence>
<dbReference type="GO" id="GO:0005634">
    <property type="term" value="C:nucleus"/>
    <property type="evidence" value="ECO:0007669"/>
    <property type="project" value="UniProtKB-ARBA"/>
</dbReference>
<evidence type="ECO:0000256" key="4">
    <source>
        <dbReference type="ARBA" id="ARBA00022679"/>
    </source>
</evidence>
<keyword evidence="3" id="KW-0507">mRNA processing</keyword>
<dbReference type="PROSITE" id="PS51622">
    <property type="entry name" value="SAM_MT_RNA_M5U_2"/>
    <property type="match status" value="1"/>
</dbReference>
<organism evidence="18 19">
    <name type="scientific">Cyberlindnera jadinii (strain ATCC 18201 / CBS 1600 / BCRC 20928 / JCM 3617 / NBRC 0987 / NRRL Y-1542)</name>
    <name type="common">Torula yeast</name>
    <name type="synonym">Candida utilis</name>
    <dbReference type="NCBI Taxonomy" id="983966"/>
    <lineage>
        <taxon>Eukaryota</taxon>
        <taxon>Fungi</taxon>
        <taxon>Dikarya</taxon>
        <taxon>Ascomycota</taxon>
        <taxon>Saccharomycotina</taxon>
        <taxon>Saccharomycetes</taxon>
        <taxon>Phaffomycetales</taxon>
        <taxon>Phaffomycetaceae</taxon>
        <taxon>Cyberlindnera</taxon>
    </lineage>
</organism>
<dbReference type="PROSITE" id="PS51687">
    <property type="entry name" value="SAM_MT_RNA_M5U"/>
    <property type="match status" value="1"/>
</dbReference>
<dbReference type="InterPro" id="IPR003107">
    <property type="entry name" value="HAT"/>
</dbReference>
<gene>
    <name evidence="18" type="ORF">CYBJADRAFT_189007</name>
</gene>
<dbReference type="Gene3D" id="3.40.50.150">
    <property type="entry name" value="Vaccinia Virus protein VP39"/>
    <property type="match status" value="2"/>
</dbReference>
<dbReference type="GO" id="GO:0032259">
    <property type="term" value="P:methylation"/>
    <property type="evidence" value="ECO:0007669"/>
    <property type="project" value="UniProtKB-KW"/>
</dbReference>
<proteinExistence type="inferred from homology"/>
<evidence type="ECO:0000256" key="2">
    <source>
        <dbReference type="ARBA" id="ARBA00022603"/>
    </source>
</evidence>
<evidence type="ECO:0000313" key="19">
    <source>
        <dbReference type="Proteomes" id="UP000094389"/>
    </source>
</evidence>
<dbReference type="Pfam" id="PF05958">
    <property type="entry name" value="tRNA_U5-meth_tr"/>
    <property type="match status" value="1"/>
</dbReference>
<dbReference type="RefSeq" id="XP_020071877.1">
    <property type="nucleotide sequence ID" value="XM_020217327.1"/>
</dbReference>
<sequence length="1154" mass="131611">MAQLSLADVDSVVELPTDSFKASITPDKTFLNDNPDWLAARKLVDQSPHEFAPWNSLVTITEQLLTKYPTPSQAVKDVITSTFDELLTRFPLFFGYWKKYTSLQYQMNGLDESIKVLSRSLVAFPSSVDLWVDYLTILVSNCQDKSKIKLEFETAISNVGHHFLSHEVWDKYIEWEQGQNNSLEVIKILLRVIRIPLHQYSRYYQSFNTMRQTISAQQLQKLDKELESATGVDEYYNTIFLQTQEYVSAIWPFESQIKQPYFNITPLSDEEVDIWDSYLNLLIQRHSTDASPLNKDQTVATFERAIVPTALASKFWFKYLSWYITNYSDEFEPLNNIYRKILDVFLPVSMTLKLRLNYASFLEFHNRDTQTVAEVYLGIMKHAHSKNDYEPVSRTENDFTKVAKWLDSVVTVFYKPQTASDIGIKRFATLLNTRTIVIPIIELININWIHLKNDSNVRKYLAQFSLAEDLFGSSPFWTLKYKYFKYYRDYQELEQTVAFIKDKSSLPLTVINAILLDYTDVLAQQVPESLSTQSAYETINSLEYFVSNPFSSRYEQDEQLKKRLWQESGHAAVSIQKPFIVNSVLSKNCGTTMSVTEPLKRAASPVRAGEGAITPVHKKQDTSENKPVKKQHHQKKRKYKAKNVDPTSPSGVLQFEIEQILAEREITESDIQNDISGVLNDESIAAQYHRNVTDVEIIALTSNAEGLALIANPLDPKKQQVVIVPFAITGDVCEIRVFKTHPNYVESDLLKILKPSPERQDELIRCRYFGKCSGCQYQELPYATQLEYKRRTVENAYAHLAPDLLKQGKLPEIGETVASPKQFGYRTKLTPHFDLPRKKTLTYRPTLGFGSKGKPTWRDTDGGDSGVVDIEECIIGTPIINVGMANERRQFEQDWKKYKKGATILLREHTRVATESCNTIEFNNEQEGSRDEAGNVSVIVDKNGDDVLVKSCVTNTRQIVTEYINGFTFEFCAGEFFQNNNSILPIVTEYVCSNLQIPRKEGDPLYLVDAYCGSGLFSITASKGVDRVVGVDVSKESIKFATKNAERNGVKNATFIDGQAEKIFGSIDTPSDLTSVIIDPSRKGCDEVFLNQLSDYRPARVVYVSCNVHSQARDIQWFLNSTKNGGEYKVESIRGFDFFPQTHHVEGVAVLSRI</sequence>
<evidence type="ECO:0000256" key="9">
    <source>
        <dbReference type="ARBA" id="ARBA00023242"/>
    </source>
</evidence>
<dbReference type="Gene3D" id="2.40.50.140">
    <property type="entry name" value="Nucleic acid-binding proteins"/>
    <property type="match status" value="1"/>
</dbReference>
<feature type="active site" description="Nucleophile" evidence="14">
    <location>
        <position position="1106"/>
    </location>
</feature>
<dbReference type="EMBL" id="KV453927">
    <property type="protein sequence ID" value="ODV74838.1"/>
    <property type="molecule type" value="Genomic_DNA"/>
</dbReference>
<dbReference type="SMART" id="SM00386">
    <property type="entry name" value="HAT"/>
    <property type="match status" value="4"/>
</dbReference>
<dbReference type="Pfam" id="PF01938">
    <property type="entry name" value="TRAM"/>
    <property type="match status" value="1"/>
</dbReference>
<evidence type="ECO:0000256" key="3">
    <source>
        <dbReference type="ARBA" id="ARBA00022664"/>
    </source>
</evidence>
<dbReference type="SUPFAM" id="SSF50249">
    <property type="entry name" value="Nucleic acid-binding proteins"/>
    <property type="match status" value="1"/>
</dbReference>
<feature type="compositionally biased region" description="Basic residues" evidence="16">
    <location>
        <begin position="628"/>
        <end position="641"/>
    </location>
</feature>
<accession>A0A1E4S5Q1</accession>
<feature type="binding site" evidence="14">
    <location>
        <position position="1011"/>
    </location>
    <ligand>
        <name>S-adenosyl-L-methionine</name>
        <dbReference type="ChEBI" id="CHEBI:59789"/>
    </ligand>
</feature>
<dbReference type="EC" id="2.1.1.35" evidence="10"/>
<dbReference type="SUPFAM" id="SSF48452">
    <property type="entry name" value="TPR-like"/>
    <property type="match status" value="1"/>
</dbReference>
<feature type="binding site" evidence="14">
    <location>
        <position position="1032"/>
    </location>
    <ligand>
        <name>S-adenosyl-L-methionine</name>
        <dbReference type="ChEBI" id="CHEBI:59789"/>
    </ligand>
</feature>
<dbReference type="InterPro" id="IPR029063">
    <property type="entry name" value="SAM-dependent_MTases_sf"/>
</dbReference>
<keyword evidence="19" id="KW-1185">Reference proteome</keyword>
<keyword evidence="4 14" id="KW-0808">Transferase</keyword>
<dbReference type="InterPro" id="IPR011990">
    <property type="entry name" value="TPR-like_helical_dom_sf"/>
</dbReference>
<dbReference type="InterPro" id="IPR059164">
    <property type="entry name" value="HAT_PRP39_C"/>
</dbReference>
<dbReference type="InterPro" id="IPR010280">
    <property type="entry name" value="U5_MeTrfase_fam"/>
</dbReference>
<dbReference type="OrthoDB" id="10250660at2759"/>
<evidence type="ECO:0000256" key="15">
    <source>
        <dbReference type="PROSITE-ProRule" id="PRU10015"/>
    </source>
</evidence>
<comment type="function">
    <text evidence="12">Catalyzes the formation of 5-methyl-uridine at position 54 (m5U54) in all tRNA. May also have a role in tRNA stabilization or maturation.</text>
</comment>
<evidence type="ECO:0000256" key="1">
    <source>
        <dbReference type="ARBA" id="ARBA00004123"/>
    </source>
</evidence>
<feature type="domain" description="TRAM" evidence="17">
    <location>
        <begin position="686"/>
        <end position="751"/>
    </location>
</feature>
<dbReference type="PROSITE" id="PS50926">
    <property type="entry name" value="TRAM"/>
    <property type="match status" value="1"/>
</dbReference>
<dbReference type="InterPro" id="IPR002792">
    <property type="entry name" value="TRAM_dom"/>
</dbReference>
<comment type="similarity">
    <text evidence="14">Belongs to the class I-like SAM-binding methyltransferase superfamily. RNA M5U methyltransferase family.</text>
</comment>
<evidence type="ECO:0000256" key="13">
    <source>
        <dbReference type="ARBA" id="ARBA00070108"/>
    </source>
</evidence>
<evidence type="ECO:0000256" key="14">
    <source>
        <dbReference type="PROSITE-ProRule" id="PRU01024"/>
    </source>
</evidence>
<protein>
    <recommendedName>
        <fullName evidence="13">tRNA (uracil(54)-C(5))-methyltransferase</fullName>
        <ecNumber evidence="10">2.1.1.35</ecNumber>
    </recommendedName>
</protein>
<dbReference type="Pfam" id="PF23240">
    <property type="entry name" value="HAT_PRP39_N"/>
    <property type="match status" value="1"/>
</dbReference>
<dbReference type="InterPro" id="IPR012340">
    <property type="entry name" value="NA-bd_OB-fold"/>
</dbReference>
<evidence type="ECO:0000256" key="5">
    <source>
        <dbReference type="ARBA" id="ARBA00022691"/>
    </source>
</evidence>
<dbReference type="PANTHER" id="PTHR11061:SF30">
    <property type="entry name" value="TRNA (URACIL(54)-C(5))-METHYLTRANSFERASE"/>
    <property type="match status" value="1"/>
</dbReference>
<feature type="compositionally biased region" description="Basic and acidic residues" evidence="16">
    <location>
        <begin position="618"/>
        <end position="627"/>
    </location>
</feature>
<evidence type="ECO:0000313" key="18">
    <source>
        <dbReference type="EMBL" id="ODV74838.1"/>
    </source>
</evidence>
<dbReference type="AlphaFoldDB" id="A0A1E4S5Q1"/>
<dbReference type="GO" id="GO:0008033">
    <property type="term" value="P:tRNA processing"/>
    <property type="evidence" value="ECO:0007669"/>
    <property type="project" value="UniProtKB-KW"/>
</dbReference>
<dbReference type="FunFam" id="3.40.50.150:FF:000174">
    <property type="entry name" value="TRM2p tRNA methyltransferase"/>
    <property type="match status" value="1"/>
</dbReference>
<evidence type="ECO:0000256" key="6">
    <source>
        <dbReference type="ARBA" id="ARBA00022694"/>
    </source>
</evidence>
<dbReference type="FunFam" id="2.40.50.140:FF:000201">
    <property type="entry name" value="TRM2p tRNA methyltransferase"/>
    <property type="match status" value="1"/>
</dbReference>
<dbReference type="GO" id="GO:0030697">
    <property type="term" value="F:tRNA (uracil(54)-C5)-methyltransferase activity, S-adenosyl methionine-dependent"/>
    <property type="evidence" value="ECO:0007669"/>
    <property type="project" value="UniProtKB-EC"/>
</dbReference>
<feature type="active site" evidence="15">
    <location>
        <position position="1106"/>
    </location>
</feature>
<evidence type="ECO:0000259" key="17">
    <source>
        <dbReference type="PROSITE" id="PS50926"/>
    </source>
</evidence>
<dbReference type="PANTHER" id="PTHR11061">
    <property type="entry name" value="RNA M5U METHYLTRANSFERASE"/>
    <property type="match status" value="1"/>
</dbReference>